<feature type="transmembrane region" description="Helical" evidence="8">
    <location>
        <begin position="381"/>
        <end position="401"/>
    </location>
</feature>
<evidence type="ECO:0000256" key="8">
    <source>
        <dbReference type="SAM" id="Phobius"/>
    </source>
</evidence>
<evidence type="ECO:0000259" key="9">
    <source>
        <dbReference type="Pfam" id="PF02687"/>
    </source>
</evidence>
<proteinExistence type="inferred from homology"/>
<feature type="domain" description="ABC3 transporter permease C-terminal" evidence="9">
    <location>
        <begin position="275"/>
        <end position="408"/>
    </location>
</feature>
<dbReference type="EMBL" id="JARGEQ010000121">
    <property type="protein sequence ID" value="MDF1587089.1"/>
    <property type="molecule type" value="Genomic_DNA"/>
</dbReference>
<feature type="domain" description="MacB-like periplasmic core" evidence="10">
    <location>
        <begin position="30"/>
        <end position="244"/>
    </location>
</feature>
<evidence type="ECO:0000259" key="10">
    <source>
        <dbReference type="Pfam" id="PF12704"/>
    </source>
</evidence>
<feature type="transmembrane region" description="Helical" evidence="8">
    <location>
        <begin position="317"/>
        <end position="344"/>
    </location>
</feature>
<feature type="transmembrane region" description="Helical" evidence="8">
    <location>
        <begin position="23"/>
        <end position="49"/>
    </location>
</feature>
<keyword evidence="12" id="KW-1185">Reference proteome</keyword>
<evidence type="ECO:0000256" key="7">
    <source>
        <dbReference type="ARBA" id="ARBA00023136"/>
    </source>
</evidence>
<reference evidence="11 12" key="1">
    <citation type="submission" date="2023-03" db="EMBL/GenBank/DDBJ databases">
        <title>YIM 152171 draft genome.</title>
        <authorList>
            <person name="Yang Z."/>
        </authorList>
    </citation>
    <scope>NUCLEOTIDE SEQUENCE [LARGE SCALE GENOMIC DNA]</scope>
    <source>
        <strain evidence="11 12">YIM 152171</strain>
    </source>
</reference>
<dbReference type="InterPro" id="IPR011925">
    <property type="entry name" value="LolCE_TM"/>
</dbReference>
<evidence type="ECO:0000256" key="4">
    <source>
        <dbReference type="ARBA" id="ARBA00022475"/>
    </source>
</evidence>
<feature type="transmembrane region" description="Helical" evidence="8">
    <location>
        <begin position="272"/>
        <end position="296"/>
    </location>
</feature>
<dbReference type="InterPro" id="IPR051447">
    <property type="entry name" value="Lipoprotein-release_system"/>
</dbReference>
<dbReference type="Proteomes" id="UP001301140">
    <property type="component" value="Unassembled WGS sequence"/>
</dbReference>
<keyword evidence="5 8" id="KW-0812">Transmembrane</keyword>
<evidence type="ECO:0000256" key="3">
    <source>
        <dbReference type="ARBA" id="ARBA00022448"/>
    </source>
</evidence>
<evidence type="ECO:0000313" key="11">
    <source>
        <dbReference type="EMBL" id="MDF1587089.1"/>
    </source>
</evidence>
<keyword evidence="7 8" id="KW-0472">Membrane</keyword>
<dbReference type="RefSeq" id="WP_327789512.1">
    <property type="nucleotide sequence ID" value="NZ_JARGEQ010000121.1"/>
</dbReference>
<name>A0AAP3XS95_9PROT</name>
<dbReference type="Pfam" id="PF12704">
    <property type="entry name" value="MacB_PCD"/>
    <property type="match status" value="1"/>
</dbReference>
<evidence type="ECO:0000313" key="12">
    <source>
        <dbReference type="Proteomes" id="UP001301140"/>
    </source>
</evidence>
<evidence type="ECO:0000256" key="2">
    <source>
        <dbReference type="ARBA" id="ARBA00005236"/>
    </source>
</evidence>
<dbReference type="GO" id="GO:0098797">
    <property type="term" value="C:plasma membrane protein complex"/>
    <property type="evidence" value="ECO:0007669"/>
    <property type="project" value="TreeGrafter"/>
</dbReference>
<dbReference type="GO" id="GO:0044874">
    <property type="term" value="P:lipoprotein localization to outer membrane"/>
    <property type="evidence" value="ECO:0007669"/>
    <property type="project" value="TreeGrafter"/>
</dbReference>
<evidence type="ECO:0000256" key="5">
    <source>
        <dbReference type="ARBA" id="ARBA00022692"/>
    </source>
</evidence>
<comment type="caution">
    <text evidence="11">The sequence shown here is derived from an EMBL/GenBank/DDBJ whole genome shotgun (WGS) entry which is preliminary data.</text>
</comment>
<sequence>MLFRPAERLVAWRYLRPTREEGFISIVAGFALVGIALGVGTLIVVLAVMKGFHVELLGRVLGVNGHATVVAGPAGIDDYDDLVGRILKIDGVTGAMPYVEGQVLASANNASGGAVVRGVRPADMERRELFRDSVVAGSLEALERPDTVMIGSRMAARMGLRLGSRLTLVSPQGAATAFGPVPRVKGFEVAAIYEVGMYEYDNSFVYIPLADAQAYFQLGERVSAVEVMVRSPEQIGAWTARLRAELGQGQRLVDWQQLNSHFFAALQVERNVMFLILTLIIVVAAFNIITGITMLVRSKSRDIAILRTMGATQGAVMRIFFLSGASIGVLGTLLGLGLGLAFALNVDTIRLWLEALTGAELWSAEIRFLSQLPARVETGDVGRVVGMGLVLSFLATIYPAWRAARVDPVEALRYE</sequence>
<dbReference type="InterPro" id="IPR003838">
    <property type="entry name" value="ABC3_permease_C"/>
</dbReference>
<evidence type="ECO:0000256" key="1">
    <source>
        <dbReference type="ARBA" id="ARBA00004651"/>
    </source>
</evidence>
<dbReference type="InterPro" id="IPR025857">
    <property type="entry name" value="MacB_PCD"/>
</dbReference>
<dbReference type="Pfam" id="PF02687">
    <property type="entry name" value="FtsX"/>
    <property type="match status" value="1"/>
</dbReference>
<accession>A0AAP3XS95</accession>
<organism evidence="11 12">
    <name type="scientific">Marinimicrococcus flavescens</name>
    <dbReference type="NCBI Taxonomy" id="3031815"/>
    <lineage>
        <taxon>Bacteria</taxon>
        <taxon>Pseudomonadati</taxon>
        <taxon>Pseudomonadota</taxon>
        <taxon>Alphaproteobacteria</taxon>
        <taxon>Geminicoccales</taxon>
        <taxon>Geminicoccaceae</taxon>
        <taxon>Marinimicrococcus</taxon>
    </lineage>
</organism>
<evidence type="ECO:0000256" key="6">
    <source>
        <dbReference type="ARBA" id="ARBA00022989"/>
    </source>
</evidence>
<dbReference type="PANTHER" id="PTHR30489">
    <property type="entry name" value="LIPOPROTEIN-RELEASING SYSTEM TRANSMEMBRANE PROTEIN LOLE"/>
    <property type="match status" value="1"/>
</dbReference>
<keyword evidence="4" id="KW-1003">Cell membrane</keyword>
<keyword evidence="11" id="KW-0449">Lipoprotein</keyword>
<dbReference type="NCBIfam" id="TIGR02212">
    <property type="entry name" value="lolCE"/>
    <property type="match status" value="1"/>
</dbReference>
<dbReference type="AlphaFoldDB" id="A0AAP3XS95"/>
<keyword evidence="3" id="KW-0813">Transport</keyword>
<comment type="similarity">
    <text evidence="2">Belongs to the ABC-4 integral membrane protein family. LolC/E subfamily.</text>
</comment>
<gene>
    <name evidence="11" type="ORF">PZ740_11945</name>
</gene>
<dbReference type="PANTHER" id="PTHR30489:SF0">
    <property type="entry name" value="LIPOPROTEIN-RELEASING SYSTEM TRANSMEMBRANE PROTEIN LOLE"/>
    <property type="match status" value="1"/>
</dbReference>
<protein>
    <submittedName>
        <fullName evidence="11">Lipoprotein-releasing ABC transporter permease subunit</fullName>
    </submittedName>
</protein>
<comment type="subcellular location">
    <subcellularLocation>
        <location evidence="1">Cell membrane</location>
        <topology evidence="1">Multi-pass membrane protein</topology>
    </subcellularLocation>
</comment>
<keyword evidence="6 8" id="KW-1133">Transmembrane helix</keyword>
<dbReference type="GO" id="GO:0042953">
    <property type="term" value="P:lipoprotein transport"/>
    <property type="evidence" value="ECO:0007669"/>
    <property type="project" value="InterPro"/>
</dbReference>